<comment type="caution">
    <text evidence="1">The sequence shown here is derived from an EMBL/GenBank/DDBJ whole genome shotgun (WGS) entry which is preliminary data.</text>
</comment>
<reference evidence="2" key="1">
    <citation type="journal article" date="2024" name="Front. Bioeng. Biotechnol.">
        <title>Genome-scale model development and genomic sequencing of the oleaginous clade Lipomyces.</title>
        <authorList>
            <person name="Czajka J.J."/>
            <person name="Han Y."/>
            <person name="Kim J."/>
            <person name="Mondo S.J."/>
            <person name="Hofstad B.A."/>
            <person name="Robles A."/>
            <person name="Haridas S."/>
            <person name="Riley R."/>
            <person name="LaButti K."/>
            <person name="Pangilinan J."/>
            <person name="Andreopoulos W."/>
            <person name="Lipzen A."/>
            <person name="Yan J."/>
            <person name="Wang M."/>
            <person name="Ng V."/>
            <person name="Grigoriev I.V."/>
            <person name="Spatafora J.W."/>
            <person name="Magnuson J.K."/>
            <person name="Baker S.E."/>
            <person name="Pomraning K.R."/>
        </authorList>
    </citation>
    <scope>NUCLEOTIDE SEQUENCE [LARGE SCALE GENOMIC DNA]</scope>
    <source>
        <strain evidence="2">CBS 10300</strain>
    </source>
</reference>
<organism evidence="1 2">
    <name type="scientific">Lipomyces orientalis</name>
    <dbReference type="NCBI Taxonomy" id="1233043"/>
    <lineage>
        <taxon>Eukaryota</taxon>
        <taxon>Fungi</taxon>
        <taxon>Dikarya</taxon>
        <taxon>Ascomycota</taxon>
        <taxon>Saccharomycotina</taxon>
        <taxon>Lipomycetes</taxon>
        <taxon>Lipomycetales</taxon>
        <taxon>Lipomycetaceae</taxon>
        <taxon>Lipomyces</taxon>
    </lineage>
</organism>
<protein>
    <submittedName>
        <fullName evidence="1">Uncharacterized protein</fullName>
    </submittedName>
</protein>
<dbReference type="EMBL" id="MU970074">
    <property type="protein sequence ID" value="KAK9322616.1"/>
    <property type="molecule type" value="Genomic_DNA"/>
</dbReference>
<accession>A0ACC3TNZ8</accession>
<evidence type="ECO:0000313" key="2">
    <source>
        <dbReference type="Proteomes" id="UP001489719"/>
    </source>
</evidence>
<evidence type="ECO:0000313" key="1">
    <source>
        <dbReference type="EMBL" id="KAK9322616.1"/>
    </source>
</evidence>
<keyword evidence="2" id="KW-1185">Reference proteome</keyword>
<proteinExistence type="predicted"/>
<dbReference type="Proteomes" id="UP001489719">
    <property type="component" value="Unassembled WGS sequence"/>
</dbReference>
<sequence length="396" mass="42175">MAPPKSGGRPGAANKQSLITQTNKPPAAAANKRKAANKNGHTGPSLLNYFKKLKPGESATNGTTALANGGGGSGLFLLPDDDDVDDDNDGVVYDTVLNQPPQVSEVIEVKSGGPTENVAVGGEDERDSESALPFVLEYEDDENPAGSAGEGVVDDWADTTIKNSCPTEQPAKEIATTETVICPVCASELVDQTEDAIASHVNSCLDQAAADDFVFPEGDNDRHPAAEELVVDDIELAAGDDDDDDDVDYRNDYKDDTGNFDNDSNDDKDISSEDLADTKIKQEPPSPQPRAKDASGTRSSDPQTTQIVRNAISQLLVGSRESQKWTAATTKFQRREQRSSETSLGPIGAGAAMTSQDGDQVRRRCPFYKIMNIAPGVAVDAFRFGAVPNISMYFLT</sequence>
<name>A0ACC3TNZ8_9ASCO</name>
<gene>
    <name evidence="1" type="ORF">V1517DRAFT_132206</name>
</gene>